<protein>
    <recommendedName>
        <fullName evidence="3">GAF domain-containing protein</fullName>
    </recommendedName>
</protein>
<dbReference type="InterPro" id="IPR029016">
    <property type="entry name" value="GAF-like_dom_sf"/>
</dbReference>
<sequence length="190" mass="20758">MQATDPKLRGFSTFLQLERAARHAESVEALGFVAVNETRRLLNFRQAVLAAGGESARPRVQAVSGVSVLDRDAPFVRWTEALLADLAGQADAREVRRIGPDAVPAKRRAGWHEFAGGHALWVPLIAPDGELLGILWMIREAAWSDGDAVLAERLADCYAHAWRALAGRKAGRRRRRWPRVAAALAAVGLL</sequence>
<feature type="non-terminal residue" evidence="1">
    <location>
        <position position="190"/>
    </location>
</feature>
<gene>
    <name evidence="1" type="ORF">CKO28_20310</name>
</gene>
<evidence type="ECO:0008006" key="3">
    <source>
        <dbReference type="Google" id="ProtNLM"/>
    </source>
</evidence>
<evidence type="ECO:0000313" key="1">
    <source>
        <dbReference type="EMBL" id="MBK1670371.1"/>
    </source>
</evidence>
<reference evidence="1 2" key="1">
    <citation type="journal article" date="2020" name="Microorganisms">
        <title>Osmotic Adaptation and Compatible Solute Biosynthesis of Phototrophic Bacteria as Revealed from Genome Analyses.</title>
        <authorList>
            <person name="Imhoff J.F."/>
            <person name="Rahn T."/>
            <person name="Kunzel S."/>
            <person name="Keller A."/>
            <person name="Neulinger S.C."/>
        </authorList>
    </citation>
    <scope>NUCLEOTIDE SEQUENCE [LARGE SCALE GENOMIC DNA]</scope>
    <source>
        <strain evidence="1 2">DSM 9895</strain>
    </source>
</reference>
<dbReference type="Gene3D" id="3.30.450.40">
    <property type="match status" value="1"/>
</dbReference>
<accession>A0ABS1DK34</accession>
<dbReference type="Proteomes" id="UP001296873">
    <property type="component" value="Unassembled WGS sequence"/>
</dbReference>
<comment type="caution">
    <text evidence="1">The sequence shown here is derived from an EMBL/GenBank/DDBJ whole genome shotgun (WGS) entry which is preliminary data.</text>
</comment>
<proteinExistence type="predicted"/>
<evidence type="ECO:0000313" key="2">
    <source>
        <dbReference type="Proteomes" id="UP001296873"/>
    </source>
</evidence>
<dbReference type="EMBL" id="NRRL01000091">
    <property type="protein sequence ID" value="MBK1670371.1"/>
    <property type="molecule type" value="Genomic_DNA"/>
</dbReference>
<name>A0ABS1DK34_9PROT</name>
<dbReference type="SUPFAM" id="SSF55781">
    <property type="entry name" value="GAF domain-like"/>
    <property type="match status" value="1"/>
</dbReference>
<keyword evidence="2" id="KW-1185">Reference proteome</keyword>
<organism evidence="1 2">
    <name type="scientific">Rhodovibrio sodomensis</name>
    <dbReference type="NCBI Taxonomy" id="1088"/>
    <lineage>
        <taxon>Bacteria</taxon>
        <taxon>Pseudomonadati</taxon>
        <taxon>Pseudomonadota</taxon>
        <taxon>Alphaproteobacteria</taxon>
        <taxon>Rhodospirillales</taxon>
        <taxon>Rhodovibrionaceae</taxon>
        <taxon>Rhodovibrio</taxon>
    </lineage>
</organism>